<dbReference type="PROSITE" id="PS50055">
    <property type="entry name" value="TYR_PHOSPHATASE_PTP"/>
    <property type="match status" value="1"/>
</dbReference>
<evidence type="ECO:0000256" key="1">
    <source>
        <dbReference type="ARBA" id="ARBA00009649"/>
    </source>
</evidence>
<protein>
    <submittedName>
        <fullName evidence="4">Phosphatases II</fullName>
    </submittedName>
</protein>
<evidence type="ECO:0000313" key="5">
    <source>
        <dbReference type="Proteomes" id="UP000095038"/>
    </source>
</evidence>
<dbReference type="InParanoid" id="A0A1D2VNB7"/>
<dbReference type="InterPro" id="IPR029021">
    <property type="entry name" value="Prot-tyrosine_phosphatase-like"/>
</dbReference>
<dbReference type="OrthoDB" id="10253954at2759"/>
<dbReference type="EMBL" id="KV454476">
    <property type="protein sequence ID" value="ODV63096.1"/>
    <property type="molecule type" value="Genomic_DNA"/>
</dbReference>
<dbReference type="PANTHER" id="PTHR19134:SF449">
    <property type="entry name" value="TYROSINE-PROTEIN PHOSPHATASE 1"/>
    <property type="match status" value="1"/>
</dbReference>
<evidence type="ECO:0000313" key="4">
    <source>
        <dbReference type="EMBL" id="ODV63096.1"/>
    </source>
</evidence>
<keyword evidence="5" id="KW-1185">Reference proteome</keyword>
<dbReference type="InterPro" id="IPR003595">
    <property type="entry name" value="Tyr_Pase_cat"/>
</dbReference>
<dbReference type="PROSITE" id="PS00383">
    <property type="entry name" value="TYR_PHOSPHATASE_1"/>
    <property type="match status" value="1"/>
</dbReference>
<dbReference type="SUPFAM" id="SSF52799">
    <property type="entry name" value="(Phosphotyrosine protein) phosphatases II"/>
    <property type="match status" value="1"/>
</dbReference>
<dbReference type="STRING" id="1344418.A0A1D2VNB7"/>
<dbReference type="InterPro" id="IPR000387">
    <property type="entry name" value="Tyr_Pase_dom"/>
</dbReference>
<proteinExistence type="inferred from homology"/>
<evidence type="ECO:0000259" key="3">
    <source>
        <dbReference type="PROSITE" id="PS50056"/>
    </source>
</evidence>
<dbReference type="PRINTS" id="PR00700">
    <property type="entry name" value="PRTYPHPHTASE"/>
</dbReference>
<dbReference type="CDD" id="cd18533">
    <property type="entry name" value="PTP_fungal"/>
    <property type="match status" value="1"/>
</dbReference>
<gene>
    <name evidence="4" type="ORF">ASCRUDRAFT_31895</name>
</gene>
<evidence type="ECO:0000259" key="2">
    <source>
        <dbReference type="PROSITE" id="PS50055"/>
    </source>
</evidence>
<feature type="domain" description="Tyrosine specific protein phosphatases" evidence="3">
    <location>
        <begin position="154"/>
        <end position="246"/>
    </location>
</feature>
<dbReference type="RefSeq" id="XP_020049403.1">
    <property type="nucleotide sequence ID" value="XM_020190311.1"/>
</dbReference>
<dbReference type="AlphaFoldDB" id="A0A1D2VNB7"/>
<dbReference type="PANTHER" id="PTHR19134">
    <property type="entry name" value="RECEPTOR-TYPE TYROSINE-PROTEIN PHOSPHATASE"/>
    <property type="match status" value="1"/>
</dbReference>
<dbReference type="PROSITE" id="PS50056">
    <property type="entry name" value="TYR_PHOSPHATASE_2"/>
    <property type="match status" value="1"/>
</dbReference>
<sequence length="267" mass="31149">YQDIIPFDNNRVKLESSTNNYINASHIQLGETNYIATQGPLEATAADFWQMCYQLNQPIIVIIMLTPLQEKSTERCFKYWPDETNLNSEMYISKNNSGSINDRINLISFYHDESEIDELNCLDYSKNFREKFVYQLWYDSWPDFSKPSNIDSILKISEKAKNILNCDSNDQNTLIVHCSAGVGRTGTFIALDYLINHYRDFDLNPDSSCKPMTKINTFDHYDPIFEIVMKLKEQRMSMVESQSQFAFIYDAARKIYQERFGGRKASK</sequence>
<dbReference type="SMART" id="SM00194">
    <property type="entry name" value="PTPc"/>
    <property type="match status" value="1"/>
</dbReference>
<comment type="similarity">
    <text evidence="1">Belongs to the protein-tyrosine phosphatase family. Non-receptor class subfamily.</text>
</comment>
<dbReference type="InterPro" id="IPR016130">
    <property type="entry name" value="Tyr_Pase_AS"/>
</dbReference>
<dbReference type="InterPro" id="IPR000242">
    <property type="entry name" value="PTP_cat"/>
</dbReference>
<reference evidence="5" key="1">
    <citation type="submission" date="2016-05" db="EMBL/GenBank/DDBJ databases">
        <title>Comparative genomics of biotechnologically important yeasts.</title>
        <authorList>
            <consortium name="DOE Joint Genome Institute"/>
            <person name="Riley R."/>
            <person name="Haridas S."/>
            <person name="Wolfe K.H."/>
            <person name="Lopes M.R."/>
            <person name="Hittinger C.T."/>
            <person name="Goker M."/>
            <person name="Salamov A."/>
            <person name="Wisecaver J."/>
            <person name="Long T.M."/>
            <person name="Aerts A.L."/>
            <person name="Barry K."/>
            <person name="Choi C."/>
            <person name="Clum A."/>
            <person name="Coughlan A.Y."/>
            <person name="Deshpande S."/>
            <person name="Douglass A.P."/>
            <person name="Hanson S.J."/>
            <person name="Klenk H.-P."/>
            <person name="Labutti K."/>
            <person name="Lapidus A."/>
            <person name="Lindquist E."/>
            <person name="Lipzen A."/>
            <person name="Meier-Kolthoff J.P."/>
            <person name="Ohm R.A."/>
            <person name="Otillar R.P."/>
            <person name="Pangilinan J."/>
            <person name="Peng Y."/>
            <person name="Rokas A."/>
            <person name="Rosa C.A."/>
            <person name="Scheuner C."/>
            <person name="Sibirny A.A."/>
            <person name="Slot J.C."/>
            <person name="Stielow J.B."/>
            <person name="Sun H."/>
            <person name="Kurtzman C.P."/>
            <person name="Blackwell M."/>
            <person name="Grigoriev I.V."/>
            <person name="Jeffries T.W."/>
        </authorList>
    </citation>
    <scope>NUCLEOTIDE SEQUENCE [LARGE SCALE GENOMIC DNA]</scope>
    <source>
        <strain evidence="5">DSM 1968</strain>
    </source>
</reference>
<dbReference type="Gene3D" id="3.90.190.10">
    <property type="entry name" value="Protein tyrosine phosphatase superfamily"/>
    <property type="match status" value="1"/>
</dbReference>
<dbReference type="GeneID" id="30963947"/>
<feature type="non-terminal residue" evidence="4">
    <location>
        <position position="1"/>
    </location>
</feature>
<dbReference type="SMART" id="SM00404">
    <property type="entry name" value="PTPc_motif"/>
    <property type="match status" value="1"/>
</dbReference>
<name>A0A1D2VNB7_9ASCO</name>
<dbReference type="GO" id="GO:0004725">
    <property type="term" value="F:protein tyrosine phosphatase activity"/>
    <property type="evidence" value="ECO:0007669"/>
    <property type="project" value="InterPro"/>
</dbReference>
<accession>A0A1D2VNB7</accession>
<feature type="domain" description="Tyrosine-protein phosphatase" evidence="2">
    <location>
        <begin position="1"/>
        <end position="255"/>
    </location>
</feature>
<dbReference type="Proteomes" id="UP000095038">
    <property type="component" value="Unassembled WGS sequence"/>
</dbReference>
<dbReference type="Pfam" id="PF00102">
    <property type="entry name" value="Y_phosphatase"/>
    <property type="match status" value="1"/>
</dbReference>
<dbReference type="InterPro" id="IPR050348">
    <property type="entry name" value="Protein-Tyr_Phosphatase"/>
</dbReference>
<organism evidence="4 5">
    <name type="scientific">Ascoidea rubescens DSM 1968</name>
    <dbReference type="NCBI Taxonomy" id="1344418"/>
    <lineage>
        <taxon>Eukaryota</taxon>
        <taxon>Fungi</taxon>
        <taxon>Dikarya</taxon>
        <taxon>Ascomycota</taxon>
        <taxon>Saccharomycotina</taxon>
        <taxon>Saccharomycetes</taxon>
        <taxon>Ascoideaceae</taxon>
        <taxon>Ascoidea</taxon>
    </lineage>
</organism>